<keyword evidence="9" id="KW-1185">Reference proteome</keyword>
<dbReference type="GO" id="GO:0016020">
    <property type="term" value="C:membrane"/>
    <property type="evidence" value="ECO:0007669"/>
    <property type="project" value="UniProtKB-SubCell"/>
</dbReference>
<evidence type="ECO:0000256" key="3">
    <source>
        <dbReference type="ARBA" id="ARBA00022692"/>
    </source>
</evidence>
<evidence type="ECO:0000313" key="8">
    <source>
        <dbReference type="EMBL" id="MFC4986429.1"/>
    </source>
</evidence>
<dbReference type="Proteomes" id="UP001595925">
    <property type="component" value="Unassembled WGS sequence"/>
</dbReference>
<dbReference type="PANTHER" id="PTHR38459">
    <property type="entry name" value="PROPHAGE BACTOPRENOL-LINKED GLUCOSE TRANSLOCASE HOMOLOG"/>
    <property type="match status" value="1"/>
</dbReference>
<evidence type="ECO:0000313" key="9">
    <source>
        <dbReference type="Proteomes" id="UP001595925"/>
    </source>
</evidence>
<comment type="subcellular location">
    <subcellularLocation>
        <location evidence="1">Membrane</location>
        <topology evidence="1">Multi-pass membrane protein</topology>
    </subcellularLocation>
</comment>
<evidence type="ECO:0000256" key="6">
    <source>
        <dbReference type="SAM" id="Phobius"/>
    </source>
</evidence>
<accession>A0ABD5Q9P9</accession>
<dbReference type="InterPro" id="IPR007267">
    <property type="entry name" value="GtrA_DPMS_TM"/>
</dbReference>
<keyword evidence="3 6" id="KW-0812">Transmembrane</keyword>
<name>A0ABD5Q9P9_9EURY</name>
<dbReference type="Pfam" id="PF04138">
    <property type="entry name" value="GtrA_DPMS_TM"/>
    <property type="match status" value="1"/>
</dbReference>
<evidence type="ECO:0000256" key="1">
    <source>
        <dbReference type="ARBA" id="ARBA00004141"/>
    </source>
</evidence>
<comment type="similarity">
    <text evidence="2">Belongs to the GtrA family.</text>
</comment>
<reference evidence="8 9" key="1">
    <citation type="journal article" date="2019" name="Int. J. Syst. Evol. Microbiol.">
        <title>The Global Catalogue of Microorganisms (GCM) 10K type strain sequencing project: providing services to taxonomists for standard genome sequencing and annotation.</title>
        <authorList>
            <consortium name="The Broad Institute Genomics Platform"/>
            <consortium name="The Broad Institute Genome Sequencing Center for Infectious Disease"/>
            <person name="Wu L."/>
            <person name="Ma J."/>
        </authorList>
    </citation>
    <scope>NUCLEOTIDE SEQUENCE [LARGE SCALE GENOMIC DNA]</scope>
    <source>
        <strain evidence="8 9">CGMCC 1.15824</strain>
    </source>
</reference>
<proteinExistence type="inferred from homology"/>
<feature type="transmembrane region" description="Helical" evidence="6">
    <location>
        <begin position="96"/>
        <end position="116"/>
    </location>
</feature>
<evidence type="ECO:0000256" key="4">
    <source>
        <dbReference type="ARBA" id="ARBA00022989"/>
    </source>
</evidence>
<sequence>MSDPGPLEAVHDGVVALRSGTRLGQFVSAGLVGMAVDNAVLVSLVEFAGLSPVVGKVIAWEAAIVVIFAINERWTFSTFASGDREALARRFLRSNAVRLAGLLVTLGVLAGLVYGAGVWYPAANVVGIGVGFVVNYVAESLYTWRVQYGER</sequence>
<organism evidence="8 9">
    <name type="scientific">Saliphagus infecundisoli</name>
    <dbReference type="NCBI Taxonomy" id="1849069"/>
    <lineage>
        <taxon>Archaea</taxon>
        <taxon>Methanobacteriati</taxon>
        <taxon>Methanobacteriota</taxon>
        <taxon>Stenosarchaea group</taxon>
        <taxon>Halobacteria</taxon>
        <taxon>Halobacteriales</taxon>
        <taxon>Natrialbaceae</taxon>
        <taxon>Saliphagus</taxon>
    </lineage>
</organism>
<dbReference type="PANTHER" id="PTHR38459:SF1">
    <property type="entry name" value="PROPHAGE BACTOPRENOL-LINKED GLUCOSE TRANSLOCASE HOMOLOG"/>
    <property type="match status" value="1"/>
</dbReference>
<protein>
    <submittedName>
        <fullName evidence="8">GtrA family protein</fullName>
    </submittedName>
</protein>
<dbReference type="EMBL" id="JBHSJG010000004">
    <property type="protein sequence ID" value="MFC4986429.1"/>
    <property type="molecule type" value="Genomic_DNA"/>
</dbReference>
<gene>
    <name evidence="8" type="ORF">ACFPFO_01290</name>
</gene>
<feature type="transmembrane region" description="Helical" evidence="6">
    <location>
        <begin position="122"/>
        <end position="144"/>
    </location>
</feature>
<feature type="domain" description="GtrA/DPMS transmembrane" evidence="7">
    <location>
        <begin position="25"/>
        <end position="144"/>
    </location>
</feature>
<dbReference type="InterPro" id="IPR051401">
    <property type="entry name" value="GtrA_CellWall_Glycosyl"/>
</dbReference>
<comment type="caution">
    <text evidence="8">The sequence shown here is derived from an EMBL/GenBank/DDBJ whole genome shotgun (WGS) entry which is preliminary data.</text>
</comment>
<keyword evidence="5 6" id="KW-0472">Membrane</keyword>
<evidence type="ECO:0000256" key="5">
    <source>
        <dbReference type="ARBA" id="ARBA00023136"/>
    </source>
</evidence>
<feature type="transmembrane region" description="Helical" evidence="6">
    <location>
        <begin position="57"/>
        <end position="76"/>
    </location>
</feature>
<dbReference type="AlphaFoldDB" id="A0ABD5Q9P9"/>
<keyword evidence="4 6" id="KW-1133">Transmembrane helix</keyword>
<dbReference type="RefSeq" id="WP_114577857.1">
    <property type="nucleotide sequence ID" value="NZ_JAIVEF010000012.1"/>
</dbReference>
<evidence type="ECO:0000256" key="2">
    <source>
        <dbReference type="ARBA" id="ARBA00009399"/>
    </source>
</evidence>
<evidence type="ECO:0000259" key="7">
    <source>
        <dbReference type="Pfam" id="PF04138"/>
    </source>
</evidence>